<dbReference type="CDD" id="cd00817">
    <property type="entry name" value="ValRS_core"/>
    <property type="match status" value="1"/>
</dbReference>
<dbReference type="Proteomes" id="UP001204798">
    <property type="component" value="Unassembled WGS sequence"/>
</dbReference>
<keyword evidence="6 8" id="KW-0030">Aminoacyl-tRNA synthetase</keyword>
<accession>A0ABT2EQJ6</accession>
<dbReference type="CDD" id="cd07962">
    <property type="entry name" value="Anticodon_Ia_Val"/>
    <property type="match status" value="1"/>
</dbReference>
<sequence>MSEQGFPTAYDPKELEERWYRFWEENGFFYAEVDDPSPSFCITIPPPNVTGSLHMGHALNHTIHDIVARYKRMKGYNVLVVPGTDHAGIATQVVVEKELAKEGKTRHDLGREKFLERVWQWKEQYGGIILQQMRKLGCSYDWRRERFTMDEHYARAVLETFIRLWNEGLIYRGYRIVNWCPRCLTALSDLEVERNEEGEPGHLWFIRYPLKRDGGRGTGDEFIVVATTRPETMLGDTAVAVHPNDERYKHLIGATVILPLVGREIPIIADPAVDPEFGTGAVKVTPAHDPADFEIAERHNLPKVLVMDDYGRMVNVPERFAGLDRFAAREEVVKALQEQGLLERVEDYRVPLGRCYRCDTVIEPILSLQWFVRMKPLAELALKVIREGKIRYLPERFARLTIEWLENIKDWCISRQIWWGHRIPIWYCLDCNGGKWEVKQWGSEERYHFAEDAKAFAAMEKPERCPDCGGTNLVQDPDVLDTWFSSAIWPHAVLGWPDDTPELRKFYPTDLMITARDILYLWVARMVMTGVKFAGDIPFKVVYVHPTVLTREGKRMSKSLGTGIDPLDLLDKYGADGLRFGLIVQAEAGQDLRFHEERLEMARNFGKKLWNAARFVVTARDKGQETGGKGELALKVQSLIAGHQSQIATFTLPLRWILSRLHKTIAQVNKAMEDYELADAAKAIYNFVWDEFCDWFVEISKPALQRDEIAETYWQALVTVLETSLRLLHPFMPFVTEELWQRLKQGLGDRDWGLALMVAKYPEADERFFDEEAEQQMAFLMELVRKVRAIRADLGIPTAKVDIVLACDDERIPKLVEGNLWWLQFVGRINEVRFIRLGETVPQAVSELVNSAEVFVPLSGIVDISKLKERWQKRLKELTRELERVQVRLSNPQFVERAPAEIVEAERQRLAELTQQKEAIERKLKAI</sequence>
<dbReference type="NCBIfam" id="NF004349">
    <property type="entry name" value="PRK05729.1"/>
    <property type="match status" value="1"/>
</dbReference>
<dbReference type="Pfam" id="PF00133">
    <property type="entry name" value="tRNA-synt_1"/>
    <property type="match status" value="1"/>
</dbReference>
<gene>
    <name evidence="8" type="primary">valS</name>
    <name evidence="12" type="ORF">M2350_002654</name>
</gene>
<dbReference type="SUPFAM" id="SSF46589">
    <property type="entry name" value="tRNA-binding arm"/>
    <property type="match status" value="1"/>
</dbReference>
<dbReference type="NCBIfam" id="TIGR00422">
    <property type="entry name" value="valS"/>
    <property type="match status" value="1"/>
</dbReference>
<dbReference type="SUPFAM" id="SSF52374">
    <property type="entry name" value="Nucleotidylyl transferase"/>
    <property type="match status" value="1"/>
</dbReference>
<dbReference type="PANTHER" id="PTHR11946:SF93">
    <property type="entry name" value="VALINE--TRNA LIGASE, CHLOROPLASTIC_MITOCHONDRIAL 2"/>
    <property type="match status" value="1"/>
</dbReference>
<evidence type="ECO:0000259" key="11">
    <source>
        <dbReference type="Pfam" id="PF10458"/>
    </source>
</evidence>
<dbReference type="InterPro" id="IPR019499">
    <property type="entry name" value="Val-tRNA_synth_tRNA-bd"/>
</dbReference>
<dbReference type="GO" id="GO:0004832">
    <property type="term" value="F:valine-tRNA ligase activity"/>
    <property type="evidence" value="ECO:0007669"/>
    <property type="project" value="UniProtKB-EC"/>
</dbReference>
<organism evidence="12 13">
    <name type="scientific">Candidatus Fervidibacter sacchari</name>
    <dbReference type="NCBI Taxonomy" id="1448929"/>
    <lineage>
        <taxon>Bacteria</taxon>
        <taxon>Candidatus Fervidibacterota</taxon>
        <taxon>Candidatus Fervidibacter</taxon>
    </lineage>
</organism>
<dbReference type="Gene3D" id="1.10.287.380">
    <property type="entry name" value="Valyl-tRNA synthetase, C-terminal domain"/>
    <property type="match status" value="1"/>
</dbReference>
<protein>
    <recommendedName>
        <fullName evidence="8">Valine--tRNA ligase</fullName>
        <ecNumber evidence="8">6.1.1.9</ecNumber>
    </recommendedName>
    <alternativeName>
        <fullName evidence="8">Valyl-tRNA synthetase</fullName>
        <shortName evidence="8">ValRS</shortName>
    </alternativeName>
</protein>
<dbReference type="InterPro" id="IPR001412">
    <property type="entry name" value="aa-tRNA-synth_I_CS"/>
</dbReference>
<comment type="domain">
    <text evidence="8">ValRS has two distinct active sites: one for aminoacylation and one for editing. The misactivated threonine is translocated from the active site to the editing site.</text>
</comment>
<feature type="binding site" evidence="8">
    <location>
        <position position="558"/>
    </location>
    <ligand>
        <name>ATP</name>
        <dbReference type="ChEBI" id="CHEBI:30616"/>
    </ligand>
</feature>
<comment type="catalytic activity">
    <reaction evidence="7 8">
        <text>tRNA(Val) + L-valine + ATP = L-valyl-tRNA(Val) + AMP + diphosphate</text>
        <dbReference type="Rhea" id="RHEA:10704"/>
        <dbReference type="Rhea" id="RHEA-COMP:9672"/>
        <dbReference type="Rhea" id="RHEA-COMP:9708"/>
        <dbReference type="ChEBI" id="CHEBI:30616"/>
        <dbReference type="ChEBI" id="CHEBI:33019"/>
        <dbReference type="ChEBI" id="CHEBI:57762"/>
        <dbReference type="ChEBI" id="CHEBI:78442"/>
        <dbReference type="ChEBI" id="CHEBI:78537"/>
        <dbReference type="ChEBI" id="CHEBI:456215"/>
        <dbReference type="EC" id="6.1.1.9"/>
    </reaction>
</comment>
<feature type="coiled-coil region" evidence="8">
    <location>
        <begin position="861"/>
        <end position="923"/>
    </location>
</feature>
<keyword evidence="2 8" id="KW-0436">Ligase</keyword>
<dbReference type="InterPro" id="IPR037118">
    <property type="entry name" value="Val-tRNA_synth_C_sf"/>
</dbReference>
<evidence type="ECO:0000313" key="13">
    <source>
        <dbReference type="Proteomes" id="UP001204798"/>
    </source>
</evidence>
<feature type="short sequence motif" description="'HIGH' region" evidence="8">
    <location>
        <begin position="47"/>
        <end position="57"/>
    </location>
</feature>
<proteinExistence type="inferred from homology"/>
<evidence type="ECO:0000259" key="10">
    <source>
        <dbReference type="Pfam" id="PF08264"/>
    </source>
</evidence>
<dbReference type="InterPro" id="IPR009008">
    <property type="entry name" value="Val/Leu/Ile-tRNA-synth_edit"/>
</dbReference>
<evidence type="ECO:0000256" key="4">
    <source>
        <dbReference type="ARBA" id="ARBA00022840"/>
    </source>
</evidence>
<dbReference type="Gene3D" id="3.40.50.620">
    <property type="entry name" value="HUPs"/>
    <property type="match status" value="2"/>
</dbReference>
<evidence type="ECO:0000256" key="8">
    <source>
        <dbReference type="HAMAP-Rule" id="MF_02004"/>
    </source>
</evidence>
<dbReference type="InterPro" id="IPR033705">
    <property type="entry name" value="Anticodon_Ia_Val"/>
</dbReference>
<dbReference type="InterPro" id="IPR009080">
    <property type="entry name" value="tRNAsynth_Ia_anticodon-bd"/>
</dbReference>
<dbReference type="RefSeq" id="WP_259098654.1">
    <property type="nucleotide sequence ID" value="NZ_CP130454.1"/>
</dbReference>
<comment type="caution">
    <text evidence="8">Lacks conserved residue(s) required for the propagation of feature annotation.</text>
</comment>
<dbReference type="InterPro" id="IPR014729">
    <property type="entry name" value="Rossmann-like_a/b/a_fold"/>
</dbReference>
<keyword evidence="3 8" id="KW-0547">Nucleotide-binding</keyword>
<dbReference type="SUPFAM" id="SSF50677">
    <property type="entry name" value="ValRS/IleRS/LeuRS editing domain"/>
    <property type="match status" value="1"/>
</dbReference>
<comment type="domain">
    <text evidence="8">The C-terminal coiled-coil domain is crucial for aminoacylation activity.</text>
</comment>
<dbReference type="InterPro" id="IPR002303">
    <property type="entry name" value="Valyl-tRNA_ligase"/>
</dbReference>
<dbReference type="PROSITE" id="PS00178">
    <property type="entry name" value="AA_TRNA_LIGASE_I"/>
    <property type="match status" value="1"/>
</dbReference>
<keyword evidence="13" id="KW-1185">Reference proteome</keyword>
<dbReference type="Gene3D" id="3.90.740.10">
    <property type="entry name" value="Valyl/Leucyl/Isoleucyl-tRNA synthetase, editing domain"/>
    <property type="match status" value="1"/>
</dbReference>
<dbReference type="EMBL" id="JANUCP010000005">
    <property type="protein sequence ID" value="MCS3920225.1"/>
    <property type="molecule type" value="Genomic_DNA"/>
</dbReference>
<evidence type="ECO:0000256" key="3">
    <source>
        <dbReference type="ARBA" id="ARBA00022741"/>
    </source>
</evidence>
<dbReference type="SUPFAM" id="SSF47323">
    <property type="entry name" value="Anticodon-binding domain of a subclass of class I aminoacyl-tRNA synthetases"/>
    <property type="match status" value="1"/>
</dbReference>
<comment type="function">
    <text evidence="8">Catalyzes the attachment of valine to tRNA(Val). As ValRS can inadvertently accommodate and process structurally similar amino acids such as threonine, to avoid such errors, it has a 'posttransfer' editing activity that hydrolyzes mischarged Thr-tRNA(Val) in a tRNA-dependent manner.</text>
</comment>
<dbReference type="EC" id="6.1.1.9" evidence="8"/>
<evidence type="ECO:0000256" key="5">
    <source>
        <dbReference type="ARBA" id="ARBA00022917"/>
    </source>
</evidence>
<evidence type="ECO:0000256" key="7">
    <source>
        <dbReference type="ARBA" id="ARBA00047552"/>
    </source>
</evidence>
<evidence type="ECO:0000256" key="6">
    <source>
        <dbReference type="ARBA" id="ARBA00023146"/>
    </source>
</evidence>
<feature type="domain" description="Aminoacyl-tRNA synthetase class Ia" evidence="9">
    <location>
        <begin position="19"/>
        <end position="594"/>
    </location>
</feature>
<comment type="caution">
    <text evidence="12">The sequence shown here is derived from an EMBL/GenBank/DDBJ whole genome shotgun (WGS) entry which is preliminary data.</text>
</comment>
<dbReference type="Pfam" id="PF08264">
    <property type="entry name" value="Anticodon_1"/>
    <property type="match status" value="1"/>
</dbReference>
<evidence type="ECO:0000256" key="1">
    <source>
        <dbReference type="ARBA" id="ARBA00022490"/>
    </source>
</evidence>
<feature type="domain" description="Methionyl/Valyl/Leucyl/Isoleucyl-tRNA synthetase anticodon-binding" evidence="10">
    <location>
        <begin position="655"/>
        <end position="800"/>
    </location>
</feature>
<dbReference type="InterPro" id="IPR013155">
    <property type="entry name" value="M/V/L/I-tRNA-synth_anticd-bd"/>
</dbReference>
<dbReference type="PRINTS" id="PR00986">
    <property type="entry name" value="TRNASYNTHVAL"/>
</dbReference>
<dbReference type="Gene3D" id="2.170.220.10">
    <property type="match status" value="1"/>
</dbReference>
<evidence type="ECO:0000256" key="2">
    <source>
        <dbReference type="ARBA" id="ARBA00022598"/>
    </source>
</evidence>
<evidence type="ECO:0000313" key="12">
    <source>
        <dbReference type="EMBL" id="MCS3920225.1"/>
    </source>
</evidence>
<feature type="domain" description="Valyl-tRNA synthetase tRNA-binding arm" evidence="11">
    <location>
        <begin position="863"/>
        <end position="926"/>
    </location>
</feature>
<name>A0ABT2EQJ6_9BACT</name>
<comment type="subunit">
    <text evidence="8">Monomer.</text>
</comment>
<dbReference type="PANTHER" id="PTHR11946">
    <property type="entry name" value="VALYL-TRNA SYNTHETASES"/>
    <property type="match status" value="1"/>
</dbReference>
<keyword evidence="5 8" id="KW-0648">Protein biosynthesis</keyword>
<comment type="similarity">
    <text evidence="8">Belongs to the class-I aminoacyl-tRNA synthetase family. ValS type 1 subfamily.</text>
</comment>
<dbReference type="Pfam" id="PF10458">
    <property type="entry name" value="Val_tRNA-synt_C"/>
    <property type="match status" value="1"/>
</dbReference>
<keyword evidence="1 8" id="KW-0963">Cytoplasm</keyword>
<keyword evidence="8" id="KW-0175">Coiled coil</keyword>
<reference evidence="12 13" key="1">
    <citation type="submission" date="2022-08" db="EMBL/GenBank/DDBJ databases">
        <title>Bacterial and archaeal communities from various locations to study Microbial Dark Matter (Phase II).</title>
        <authorList>
            <person name="Stepanauskas R."/>
        </authorList>
    </citation>
    <scope>NUCLEOTIDE SEQUENCE [LARGE SCALE GENOMIC DNA]</scope>
    <source>
        <strain evidence="12 13">PD1</strain>
    </source>
</reference>
<dbReference type="InterPro" id="IPR002300">
    <property type="entry name" value="aa-tRNA-synth_Ia"/>
</dbReference>
<keyword evidence="4 8" id="KW-0067">ATP-binding</keyword>
<evidence type="ECO:0000259" key="9">
    <source>
        <dbReference type="Pfam" id="PF00133"/>
    </source>
</evidence>
<dbReference type="Gene3D" id="1.10.730.10">
    <property type="entry name" value="Isoleucyl-tRNA Synthetase, Domain 1"/>
    <property type="match status" value="1"/>
</dbReference>
<dbReference type="InterPro" id="IPR010978">
    <property type="entry name" value="tRNA-bd_arm"/>
</dbReference>
<dbReference type="HAMAP" id="MF_02004">
    <property type="entry name" value="Val_tRNA_synth_type1"/>
    <property type="match status" value="1"/>
</dbReference>
<comment type="subcellular location">
    <subcellularLocation>
        <location evidence="8">Cytoplasm</location>
    </subcellularLocation>
</comment>